<evidence type="ECO:0000313" key="1">
    <source>
        <dbReference type="EMBL" id="QCT70865.1"/>
    </source>
</evidence>
<dbReference type="KEGG" id="emt:CPZ25_005815"/>
<proteinExistence type="predicted"/>
<accession>A0A4P9C8A0</accession>
<dbReference type="RefSeq" id="WP_096919558.1">
    <property type="nucleotide sequence ID" value="NZ_CP029487.1"/>
</dbReference>
<gene>
    <name evidence="1" type="ORF">CPZ25_005815</name>
</gene>
<dbReference type="Proteomes" id="UP000218387">
    <property type="component" value="Chromosome"/>
</dbReference>
<name>A0A4P9C8A0_EUBML</name>
<organism evidence="1 2">
    <name type="scientific">Eubacterium maltosivorans</name>
    <dbReference type="NCBI Taxonomy" id="2041044"/>
    <lineage>
        <taxon>Bacteria</taxon>
        <taxon>Bacillati</taxon>
        <taxon>Bacillota</taxon>
        <taxon>Clostridia</taxon>
        <taxon>Eubacteriales</taxon>
        <taxon>Eubacteriaceae</taxon>
        <taxon>Eubacterium</taxon>
    </lineage>
</organism>
<protein>
    <submittedName>
        <fullName evidence="1">Uncharacterized protein</fullName>
    </submittedName>
</protein>
<dbReference type="EMBL" id="CP029487">
    <property type="protein sequence ID" value="QCT70865.1"/>
    <property type="molecule type" value="Genomic_DNA"/>
</dbReference>
<sequence length="240" mass="27732">MKSITELRYESLPMGFDNGQVRLTDENIGRILRFSGAPLGFLRCCEAKGSGTVVLYGDGQAFIIPVEARYFLDCIGEYLDINMAGRRKTTMRFAGKRSNNVIFLGAGLEYIPVKVDVPWVSAKRFSYLNWHAVYRGHDRRARALVTFSGLAIPYRQRPGRVQEKLDEGWRVREMFIKRHWPVYGEWLRCKECGIQSVCLEWHHQTASPNEAFSVLPEAYKIKHCSSEMQRFTVIKKHDTF</sequence>
<keyword evidence="2" id="KW-1185">Reference proteome</keyword>
<evidence type="ECO:0000313" key="2">
    <source>
        <dbReference type="Proteomes" id="UP000218387"/>
    </source>
</evidence>
<reference evidence="1 2" key="1">
    <citation type="submission" date="2018-05" db="EMBL/GenBank/DDBJ databases">
        <title>Genome comparison of Eubacterium sp.</title>
        <authorList>
            <person name="Feng Y."/>
            <person name="Sanchez-Andrea I."/>
            <person name="Stams A.J.M."/>
            <person name="De Vos W.M."/>
        </authorList>
    </citation>
    <scope>NUCLEOTIDE SEQUENCE [LARGE SCALE GENOMIC DNA]</scope>
    <source>
        <strain evidence="1 2">YI</strain>
    </source>
</reference>
<dbReference type="AlphaFoldDB" id="A0A4P9C8A0"/>